<dbReference type="AlphaFoldDB" id="A0A1H4ZSY4"/>
<dbReference type="Pfam" id="PF04545">
    <property type="entry name" value="Sigma70_r4"/>
    <property type="match status" value="1"/>
</dbReference>
<protein>
    <submittedName>
        <fullName evidence="6">RNA polymerase sigma factor, sigma-70 family</fullName>
    </submittedName>
</protein>
<dbReference type="GO" id="GO:0006352">
    <property type="term" value="P:DNA-templated transcription initiation"/>
    <property type="evidence" value="ECO:0007669"/>
    <property type="project" value="InterPro"/>
</dbReference>
<gene>
    <name evidence="6" type="ORF">SAMN05216178_6818</name>
</gene>
<dbReference type="SUPFAM" id="SSF88946">
    <property type="entry name" value="Sigma2 domain of RNA polymerase sigma factors"/>
    <property type="match status" value="1"/>
</dbReference>
<dbReference type="InterPro" id="IPR013324">
    <property type="entry name" value="RNA_pol_sigma_r3/r4-like"/>
</dbReference>
<dbReference type="SUPFAM" id="SSF88659">
    <property type="entry name" value="Sigma3 and sigma4 domains of RNA polymerase sigma factors"/>
    <property type="match status" value="1"/>
</dbReference>
<evidence type="ECO:0000256" key="1">
    <source>
        <dbReference type="ARBA" id="ARBA00023015"/>
    </source>
</evidence>
<dbReference type="Proteomes" id="UP000198982">
    <property type="component" value="Unassembled WGS sequence"/>
</dbReference>
<name>A0A1H4ZSY4_9PSED</name>
<evidence type="ECO:0000256" key="3">
    <source>
        <dbReference type="ARBA" id="ARBA00023125"/>
    </source>
</evidence>
<keyword evidence="2" id="KW-0731">Sigma factor</keyword>
<proteinExistence type="predicted"/>
<organism evidence="6 7">
    <name type="scientific">Pseudomonas saponiphila</name>
    <dbReference type="NCBI Taxonomy" id="556534"/>
    <lineage>
        <taxon>Bacteria</taxon>
        <taxon>Pseudomonadati</taxon>
        <taxon>Pseudomonadota</taxon>
        <taxon>Gammaproteobacteria</taxon>
        <taxon>Pseudomonadales</taxon>
        <taxon>Pseudomonadaceae</taxon>
        <taxon>Pseudomonas</taxon>
    </lineage>
</organism>
<evidence type="ECO:0000256" key="2">
    <source>
        <dbReference type="ARBA" id="ARBA00023082"/>
    </source>
</evidence>
<keyword evidence="7" id="KW-1185">Reference proteome</keyword>
<dbReference type="PANTHER" id="PTHR30603">
    <property type="entry name" value="RNA POLYMERASE SIGMA FACTOR RPO"/>
    <property type="match status" value="1"/>
</dbReference>
<dbReference type="InterPro" id="IPR014284">
    <property type="entry name" value="RNA_pol_sigma-70_dom"/>
</dbReference>
<dbReference type="InterPro" id="IPR007630">
    <property type="entry name" value="RNA_pol_sigma70_r4"/>
</dbReference>
<evidence type="ECO:0000259" key="5">
    <source>
        <dbReference type="Pfam" id="PF04545"/>
    </source>
</evidence>
<evidence type="ECO:0000256" key="4">
    <source>
        <dbReference type="ARBA" id="ARBA00023163"/>
    </source>
</evidence>
<keyword evidence="1" id="KW-0805">Transcription regulation</keyword>
<accession>A0A1H4ZSY4</accession>
<dbReference type="Gene3D" id="1.10.601.10">
    <property type="entry name" value="RNA Polymerase Primary Sigma Factor"/>
    <property type="match status" value="1"/>
</dbReference>
<dbReference type="Gene3D" id="1.20.140.160">
    <property type="match status" value="1"/>
</dbReference>
<reference evidence="7" key="1">
    <citation type="submission" date="2016-10" db="EMBL/GenBank/DDBJ databases">
        <authorList>
            <person name="Varghese N."/>
            <person name="Submissions S."/>
        </authorList>
    </citation>
    <scope>NUCLEOTIDE SEQUENCE [LARGE SCALE GENOMIC DNA]</scope>
    <source>
        <strain evidence="7">DSM 9751</strain>
    </source>
</reference>
<keyword evidence="3" id="KW-0238">DNA-binding</keyword>
<dbReference type="GO" id="GO:0003677">
    <property type="term" value="F:DNA binding"/>
    <property type="evidence" value="ECO:0007669"/>
    <property type="project" value="UniProtKB-KW"/>
</dbReference>
<dbReference type="InterPro" id="IPR000943">
    <property type="entry name" value="RNA_pol_sigma70"/>
</dbReference>
<dbReference type="NCBIfam" id="TIGR02937">
    <property type="entry name" value="sigma70-ECF"/>
    <property type="match status" value="1"/>
</dbReference>
<feature type="domain" description="RNA polymerase sigma-70 region 4" evidence="5">
    <location>
        <begin position="425"/>
        <end position="473"/>
    </location>
</feature>
<evidence type="ECO:0000313" key="7">
    <source>
        <dbReference type="Proteomes" id="UP000198982"/>
    </source>
</evidence>
<dbReference type="InterPro" id="IPR050239">
    <property type="entry name" value="Sigma-70_RNA_pol_init_factors"/>
</dbReference>
<dbReference type="EMBL" id="FNTJ01000003">
    <property type="protein sequence ID" value="SED33212.1"/>
    <property type="molecule type" value="Genomic_DNA"/>
</dbReference>
<keyword evidence="4" id="KW-0804">Transcription</keyword>
<sequence length="486" mass="53424">MPPLPAMPVDPGHGAILSTEDQHALGYRIMISQIGLMTAMCAHTDVVSMLLADVKEVLSSGAPVGQALALIKVGSKWVRAESIPTDEFKALALRKIKSIEEALAEIAECENAVSDLFSMALRDELASRMAEILPYDKILFKAADCFRAQCRDLEVECRKLVGFLSSELKLPRPKVKAMIGEAWVSAGLISTVNTSVYEVALYPAKAKKALRDNLLSHQRAIQEIVRQSSSSAGDLLAAWSAFNAQDRILKGSVSLMYERNRSLVEALVKQYRHVGDESQIRSAGDMGLLRAIYRFAPEMGYRFSTIGTQWIKQMIVRELQQQDLIRLPEGSQANLFAIRAVLSENPNASKAEIAQITGLKPDDVANLLYFVGGTGGISLDATFQDAGSSETEGLHEVLADSNSQFETHVDEEDSAAFVERALKETLTGRHLDIVCAQFGIGMPEQSLKEIGARLGMSMERVRQVREEAIVKLKSSKYFDDLMTLWG</sequence>
<dbReference type="InterPro" id="IPR013325">
    <property type="entry name" value="RNA_pol_sigma_r2"/>
</dbReference>
<dbReference type="GO" id="GO:0016987">
    <property type="term" value="F:sigma factor activity"/>
    <property type="evidence" value="ECO:0007669"/>
    <property type="project" value="UniProtKB-KW"/>
</dbReference>
<dbReference type="PRINTS" id="PR00046">
    <property type="entry name" value="SIGMA70FCT"/>
</dbReference>
<dbReference type="PANTHER" id="PTHR30603:SF47">
    <property type="entry name" value="RNA POLYMERASE SIGMA FACTOR SIGD, CHLOROPLASTIC"/>
    <property type="match status" value="1"/>
</dbReference>
<evidence type="ECO:0000313" key="6">
    <source>
        <dbReference type="EMBL" id="SED33212.1"/>
    </source>
</evidence>